<name>A0A820H463_9BILA</name>
<dbReference type="EMBL" id="CAJOBE010029433">
    <property type="protein sequence ID" value="CAF4285229.1"/>
    <property type="molecule type" value="Genomic_DNA"/>
</dbReference>
<sequence length="175" mass="20739">ENCMFRRCSLCTNYFDNKFRKYVLNPAQKIQWYQWVLKNGYSEKQEFNGTVHQCLNTLEAQLDSFLVHVFIKRRQAAYFEMIKSNLDNETICLQVDYSENFKLEVQDAVQGSFYTKTAVSLFTCYAWSLDISYSIVYVSNNLSHDKYFENEIPSLETNTYFFRWCCSAIQAEVLV</sequence>
<evidence type="ECO:0000313" key="1">
    <source>
        <dbReference type="EMBL" id="CAF4285229.1"/>
    </source>
</evidence>
<accession>A0A820H463</accession>
<comment type="caution">
    <text evidence="1">The sequence shown here is derived from an EMBL/GenBank/DDBJ whole genome shotgun (WGS) entry which is preliminary data.</text>
</comment>
<gene>
    <name evidence="1" type="ORF">FNK824_LOCUS40049</name>
</gene>
<proteinExistence type="predicted"/>
<dbReference type="Proteomes" id="UP000663874">
    <property type="component" value="Unassembled WGS sequence"/>
</dbReference>
<dbReference type="PANTHER" id="PTHR46601:SF2">
    <property type="entry name" value="UBIQUITIN-LIKE PROTEASE FAMILY PROFILE DOMAIN-CONTAINING PROTEIN"/>
    <property type="match status" value="1"/>
</dbReference>
<organism evidence="1 2">
    <name type="scientific">Rotaria sordida</name>
    <dbReference type="NCBI Taxonomy" id="392033"/>
    <lineage>
        <taxon>Eukaryota</taxon>
        <taxon>Metazoa</taxon>
        <taxon>Spiralia</taxon>
        <taxon>Gnathifera</taxon>
        <taxon>Rotifera</taxon>
        <taxon>Eurotatoria</taxon>
        <taxon>Bdelloidea</taxon>
        <taxon>Philodinida</taxon>
        <taxon>Philodinidae</taxon>
        <taxon>Rotaria</taxon>
    </lineage>
</organism>
<reference evidence="1" key="1">
    <citation type="submission" date="2021-02" db="EMBL/GenBank/DDBJ databases">
        <authorList>
            <person name="Nowell W R."/>
        </authorList>
    </citation>
    <scope>NUCLEOTIDE SEQUENCE</scope>
</reference>
<protein>
    <submittedName>
        <fullName evidence="1">Uncharacterized protein</fullName>
    </submittedName>
</protein>
<dbReference type="PANTHER" id="PTHR46601">
    <property type="entry name" value="ULP_PROTEASE DOMAIN-CONTAINING PROTEIN"/>
    <property type="match status" value="1"/>
</dbReference>
<dbReference type="AlphaFoldDB" id="A0A820H463"/>
<feature type="non-terminal residue" evidence="1">
    <location>
        <position position="1"/>
    </location>
</feature>
<evidence type="ECO:0000313" key="2">
    <source>
        <dbReference type="Proteomes" id="UP000663874"/>
    </source>
</evidence>